<proteinExistence type="predicted"/>
<comment type="caution">
    <text evidence="1">The sequence shown here is derived from an EMBL/GenBank/DDBJ whole genome shotgun (WGS) entry which is preliminary data.</text>
</comment>
<dbReference type="EMBL" id="JAJEQR010000027">
    <property type="protein sequence ID" value="MCC2231350.1"/>
    <property type="molecule type" value="Genomic_DNA"/>
</dbReference>
<protein>
    <recommendedName>
        <fullName evidence="3">XRE family transcriptional regulator</fullName>
    </recommendedName>
</protein>
<dbReference type="RefSeq" id="WP_308453869.1">
    <property type="nucleotide sequence ID" value="NZ_JAJEQR010000027.1"/>
</dbReference>
<accession>A0AAE3ECC7</accession>
<reference evidence="1" key="1">
    <citation type="submission" date="2021-10" db="EMBL/GenBank/DDBJ databases">
        <title>Anaerobic single-cell dispensing facilitates the cultivation of human gut bacteria.</title>
        <authorList>
            <person name="Afrizal A."/>
        </authorList>
    </citation>
    <scope>NUCLEOTIDE SEQUENCE</scope>
    <source>
        <strain evidence="1">CLA-AA-H215</strain>
    </source>
</reference>
<evidence type="ECO:0008006" key="3">
    <source>
        <dbReference type="Google" id="ProtNLM"/>
    </source>
</evidence>
<evidence type="ECO:0000313" key="2">
    <source>
        <dbReference type="Proteomes" id="UP001198182"/>
    </source>
</evidence>
<dbReference type="Proteomes" id="UP001198182">
    <property type="component" value="Unassembled WGS sequence"/>
</dbReference>
<keyword evidence="2" id="KW-1185">Reference proteome</keyword>
<sequence>MEKKSTEDLENTLKSTHIRDFDRFRETNRESLAEGEELFSGYIKEKIRKKGLTQQMVFLMADIPERYGYKLLSGEKKTRQRDIILRICYAAELSLEETQEALRKYPMPELYARIPRDALLMIAFNERSGSVLDVNTLLKKHGMESLRPSGVQD</sequence>
<name>A0AAE3ECC7_9FIRM</name>
<evidence type="ECO:0000313" key="1">
    <source>
        <dbReference type="EMBL" id="MCC2231350.1"/>
    </source>
</evidence>
<organism evidence="1 2">
    <name type="scientific">Hominifimenecus microfluidus</name>
    <dbReference type="NCBI Taxonomy" id="2885348"/>
    <lineage>
        <taxon>Bacteria</taxon>
        <taxon>Bacillati</taxon>
        <taxon>Bacillota</taxon>
        <taxon>Clostridia</taxon>
        <taxon>Lachnospirales</taxon>
        <taxon>Lachnospiraceae</taxon>
        <taxon>Hominifimenecus</taxon>
    </lineage>
</organism>
<gene>
    <name evidence="1" type="ORF">LKD81_10135</name>
</gene>
<dbReference type="AlphaFoldDB" id="A0AAE3ECC7"/>